<dbReference type="PANTHER" id="PTHR45786">
    <property type="entry name" value="DNA BINDING PROTEIN-LIKE"/>
    <property type="match status" value="1"/>
</dbReference>
<accession>A0A4Y2EVP3</accession>
<dbReference type="Proteomes" id="UP000499080">
    <property type="component" value="Unassembled WGS sequence"/>
</dbReference>
<gene>
    <name evidence="1" type="ORF">AVEN_10687_1</name>
</gene>
<dbReference type="PANTHER" id="PTHR45786:SF74">
    <property type="entry name" value="ATP-DEPENDENT DNA HELICASE"/>
    <property type="match status" value="1"/>
</dbReference>
<evidence type="ECO:0000313" key="2">
    <source>
        <dbReference type="Proteomes" id="UP000499080"/>
    </source>
</evidence>
<keyword evidence="2" id="KW-1185">Reference proteome</keyword>
<reference evidence="1 2" key="1">
    <citation type="journal article" date="2019" name="Sci. Rep.">
        <title>Orb-weaving spider Araneus ventricosus genome elucidates the spidroin gene catalogue.</title>
        <authorList>
            <person name="Kono N."/>
            <person name="Nakamura H."/>
            <person name="Ohtoshi R."/>
            <person name="Moran D.A.P."/>
            <person name="Shinohara A."/>
            <person name="Yoshida Y."/>
            <person name="Fujiwara M."/>
            <person name="Mori M."/>
            <person name="Tomita M."/>
            <person name="Arakawa K."/>
        </authorList>
    </citation>
    <scope>NUCLEOTIDE SEQUENCE [LARGE SCALE GENOMIC DNA]</scope>
</reference>
<proteinExistence type="predicted"/>
<name>A0A4Y2EVP3_ARAVE</name>
<dbReference type="EMBL" id="BGPR01000706">
    <property type="protein sequence ID" value="GBM32359.1"/>
    <property type="molecule type" value="Genomic_DNA"/>
</dbReference>
<evidence type="ECO:0000313" key="1">
    <source>
        <dbReference type="EMBL" id="GBM32359.1"/>
    </source>
</evidence>
<sequence length="301" mass="34566">MCEVCEFCGALFWKNEVNSSKKYIKCCHDGKVRPPNLTEAPDLFKELLCSNSQEAKKCRQQIREYNAALAFVFIGAEIKAPPGTGPYCFHIHGQIYHMVSPLYSNERNKPIYGQLYIFDSSEASNRRMENNKTYLRSVMEKLDALLRSINPFSESYLQMHQLIQSNPAVNVKMVFMEHPDLDLRRYNAPTSRAEVAAIFVGDDGEPPANRDTCIYPVADSYKNISPLNQCSDPMVYPLLFPHGECGWNSNMEHVEERRSAKRVRVTQLQYYSYRFAVRNAFSILHNSGKLFQQYIVVSTSI</sequence>
<protein>
    <recommendedName>
        <fullName evidence="3">Helitron helicase-like domain-containing protein</fullName>
    </recommendedName>
</protein>
<organism evidence="1 2">
    <name type="scientific">Araneus ventricosus</name>
    <name type="common">Orbweaver spider</name>
    <name type="synonym">Epeira ventricosa</name>
    <dbReference type="NCBI Taxonomy" id="182803"/>
    <lineage>
        <taxon>Eukaryota</taxon>
        <taxon>Metazoa</taxon>
        <taxon>Ecdysozoa</taxon>
        <taxon>Arthropoda</taxon>
        <taxon>Chelicerata</taxon>
        <taxon>Arachnida</taxon>
        <taxon>Araneae</taxon>
        <taxon>Araneomorphae</taxon>
        <taxon>Entelegynae</taxon>
        <taxon>Araneoidea</taxon>
        <taxon>Araneidae</taxon>
        <taxon>Araneus</taxon>
    </lineage>
</organism>
<dbReference type="OrthoDB" id="10051765at2759"/>
<comment type="caution">
    <text evidence="1">The sequence shown here is derived from an EMBL/GenBank/DDBJ whole genome shotgun (WGS) entry which is preliminary data.</text>
</comment>
<dbReference type="AlphaFoldDB" id="A0A4Y2EVP3"/>
<evidence type="ECO:0008006" key="3">
    <source>
        <dbReference type="Google" id="ProtNLM"/>
    </source>
</evidence>